<dbReference type="InterPro" id="IPR009057">
    <property type="entry name" value="Homeodomain-like_sf"/>
</dbReference>
<dbReference type="PROSITE" id="PS50071">
    <property type="entry name" value="HOMEOBOX_2"/>
    <property type="match status" value="1"/>
</dbReference>
<evidence type="ECO:0000256" key="2">
    <source>
        <dbReference type="ARBA" id="ARBA00022473"/>
    </source>
</evidence>
<sequence length="202" mass="23697">MKPQDPSRFTRGCNDKSDLLNCHFKTGGIRKRYRTHFTGKQVEKLEEIYRQTSNPYRELLTQLSSVLNLTDKNISIWFKNRRAKTKRQEKSAMKNNGDMTLSTREETRINILSDHKDHVCPSNNPRNRLVERVALTQISSENIPDYSSDHQELLPFRNNPSNVKNIDSCYSYQQNSQYIGGIHYQTFYNTDYNNSNYFNTAV</sequence>
<gene>
    <name evidence="9" type="ORF">SNE40_014574</name>
</gene>
<dbReference type="Gene3D" id="1.10.10.60">
    <property type="entry name" value="Homeodomain-like"/>
    <property type="match status" value="1"/>
</dbReference>
<evidence type="ECO:0000256" key="4">
    <source>
        <dbReference type="ARBA" id="ARBA00023155"/>
    </source>
</evidence>
<comment type="caution">
    <text evidence="9">The sequence shown here is derived from an EMBL/GenBank/DDBJ whole genome shotgun (WGS) entry which is preliminary data.</text>
</comment>
<evidence type="ECO:0000259" key="8">
    <source>
        <dbReference type="PROSITE" id="PS50071"/>
    </source>
</evidence>
<dbReference type="GO" id="GO:0000978">
    <property type="term" value="F:RNA polymerase II cis-regulatory region sequence-specific DNA binding"/>
    <property type="evidence" value="ECO:0007669"/>
    <property type="project" value="TreeGrafter"/>
</dbReference>
<evidence type="ECO:0000256" key="6">
    <source>
        <dbReference type="PROSITE-ProRule" id="PRU00108"/>
    </source>
</evidence>
<feature type="DNA-binding region" description="Homeobox" evidence="6">
    <location>
        <begin position="30"/>
        <end position="89"/>
    </location>
</feature>
<proteinExistence type="predicted"/>
<dbReference type="PANTHER" id="PTHR45793">
    <property type="entry name" value="HOMEOBOX PROTEIN"/>
    <property type="match status" value="1"/>
</dbReference>
<dbReference type="PROSITE" id="PS00027">
    <property type="entry name" value="HOMEOBOX_1"/>
    <property type="match status" value="1"/>
</dbReference>
<dbReference type="SMART" id="SM00389">
    <property type="entry name" value="HOX"/>
    <property type="match status" value="1"/>
</dbReference>
<dbReference type="GO" id="GO:0005634">
    <property type="term" value="C:nucleus"/>
    <property type="evidence" value="ECO:0007669"/>
    <property type="project" value="UniProtKB-SubCell"/>
</dbReference>
<dbReference type="CDD" id="cd00086">
    <property type="entry name" value="homeodomain"/>
    <property type="match status" value="1"/>
</dbReference>
<evidence type="ECO:0000313" key="9">
    <source>
        <dbReference type="EMBL" id="KAK6176261.1"/>
    </source>
</evidence>
<keyword evidence="10" id="KW-1185">Reference proteome</keyword>
<organism evidence="9 10">
    <name type="scientific">Patella caerulea</name>
    <name type="common">Rayed Mediterranean limpet</name>
    <dbReference type="NCBI Taxonomy" id="87958"/>
    <lineage>
        <taxon>Eukaryota</taxon>
        <taxon>Metazoa</taxon>
        <taxon>Spiralia</taxon>
        <taxon>Lophotrochozoa</taxon>
        <taxon>Mollusca</taxon>
        <taxon>Gastropoda</taxon>
        <taxon>Patellogastropoda</taxon>
        <taxon>Patelloidea</taxon>
        <taxon>Patellidae</taxon>
        <taxon>Patella</taxon>
    </lineage>
</organism>
<accession>A0AAN8PQR6</accession>
<reference evidence="9 10" key="1">
    <citation type="submission" date="2024-01" db="EMBL/GenBank/DDBJ databases">
        <title>The genome of the rayed Mediterranean limpet Patella caerulea (Linnaeus, 1758).</title>
        <authorList>
            <person name="Anh-Thu Weber A."/>
            <person name="Halstead-Nussloch G."/>
        </authorList>
    </citation>
    <scope>NUCLEOTIDE SEQUENCE [LARGE SCALE GENOMIC DNA]</scope>
    <source>
        <strain evidence="9">AATW-2023a</strain>
        <tissue evidence="9">Whole specimen</tissue>
    </source>
</reference>
<keyword evidence="2" id="KW-0217">Developmental protein</keyword>
<dbReference type="SUPFAM" id="SSF46689">
    <property type="entry name" value="Homeodomain-like"/>
    <property type="match status" value="1"/>
</dbReference>
<feature type="domain" description="Homeobox" evidence="8">
    <location>
        <begin position="28"/>
        <end position="88"/>
    </location>
</feature>
<evidence type="ECO:0000256" key="5">
    <source>
        <dbReference type="ARBA" id="ARBA00023242"/>
    </source>
</evidence>
<evidence type="ECO:0000256" key="7">
    <source>
        <dbReference type="RuleBase" id="RU000682"/>
    </source>
</evidence>
<dbReference type="Pfam" id="PF00046">
    <property type="entry name" value="Homeodomain"/>
    <property type="match status" value="1"/>
</dbReference>
<dbReference type="Proteomes" id="UP001347796">
    <property type="component" value="Unassembled WGS sequence"/>
</dbReference>
<protein>
    <recommendedName>
        <fullName evidence="8">Homeobox domain-containing protein</fullName>
    </recommendedName>
</protein>
<name>A0AAN8PQR6_PATCE</name>
<dbReference type="InterPro" id="IPR001356">
    <property type="entry name" value="HD"/>
</dbReference>
<keyword evidence="3 6" id="KW-0238">DNA-binding</keyword>
<dbReference type="AlphaFoldDB" id="A0AAN8PQR6"/>
<dbReference type="GO" id="GO:0000981">
    <property type="term" value="F:DNA-binding transcription factor activity, RNA polymerase II-specific"/>
    <property type="evidence" value="ECO:0007669"/>
    <property type="project" value="InterPro"/>
</dbReference>
<evidence type="ECO:0000313" key="10">
    <source>
        <dbReference type="Proteomes" id="UP001347796"/>
    </source>
</evidence>
<dbReference type="InterPro" id="IPR017970">
    <property type="entry name" value="Homeobox_CS"/>
</dbReference>
<keyword evidence="5 6" id="KW-0539">Nucleus</keyword>
<evidence type="ECO:0000256" key="3">
    <source>
        <dbReference type="ARBA" id="ARBA00023125"/>
    </source>
</evidence>
<evidence type="ECO:0000256" key="1">
    <source>
        <dbReference type="ARBA" id="ARBA00004123"/>
    </source>
</evidence>
<keyword evidence="4 6" id="KW-0371">Homeobox</keyword>
<dbReference type="PANTHER" id="PTHR45793:SF5">
    <property type="entry name" value="HOMEOTIC PROTEIN OCELLILESS"/>
    <property type="match status" value="1"/>
</dbReference>
<comment type="subcellular location">
    <subcellularLocation>
        <location evidence="1 6 7">Nucleus</location>
    </subcellularLocation>
</comment>
<dbReference type="EMBL" id="JAZGQO010000010">
    <property type="protein sequence ID" value="KAK6176261.1"/>
    <property type="molecule type" value="Genomic_DNA"/>
</dbReference>